<name>A0A7R9P7Y1_TIMCA</name>
<keyword evidence="8 10" id="KW-0675">Receptor</keyword>
<dbReference type="PANTHER" id="PTHR24228:SF74">
    <property type="entry name" value="G-PROTEIN COUPLED RECEPTORS FAMILY 1 PROFILE DOMAIN-CONTAINING PROTEIN"/>
    <property type="match status" value="1"/>
</dbReference>
<feature type="domain" description="G-protein coupled receptors family 1 profile" evidence="12">
    <location>
        <begin position="171"/>
        <end position="408"/>
    </location>
</feature>
<dbReference type="SUPFAM" id="SSF81321">
    <property type="entry name" value="Family A G protein-coupled receptor-like"/>
    <property type="match status" value="1"/>
</dbReference>
<dbReference type="Pfam" id="PF00001">
    <property type="entry name" value="7tm_1"/>
    <property type="match status" value="1"/>
</dbReference>
<evidence type="ECO:0000256" key="7">
    <source>
        <dbReference type="ARBA" id="ARBA00023136"/>
    </source>
</evidence>
<dbReference type="CDD" id="cd15210">
    <property type="entry name" value="7tmA_GPR84-like"/>
    <property type="match status" value="1"/>
</dbReference>
<dbReference type="PRINTS" id="PR00237">
    <property type="entry name" value="GPCRRHODOPSN"/>
</dbReference>
<evidence type="ECO:0000256" key="8">
    <source>
        <dbReference type="ARBA" id="ARBA00023170"/>
    </source>
</evidence>
<evidence type="ECO:0000259" key="12">
    <source>
        <dbReference type="PROSITE" id="PS50262"/>
    </source>
</evidence>
<comment type="subcellular location">
    <subcellularLocation>
        <location evidence="1">Cell membrane</location>
        <topology evidence="1">Multi-pass membrane protein</topology>
    </subcellularLocation>
</comment>
<evidence type="ECO:0000256" key="5">
    <source>
        <dbReference type="ARBA" id="ARBA00022989"/>
    </source>
</evidence>
<feature type="transmembrane region" description="Helical" evidence="11">
    <location>
        <begin position="275"/>
        <end position="296"/>
    </location>
</feature>
<feature type="transmembrane region" description="Helical" evidence="11">
    <location>
        <begin position="237"/>
        <end position="255"/>
    </location>
</feature>
<accession>A0A7R9P7Y1</accession>
<feature type="transmembrane region" description="Helical" evidence="11">
    <location>
        <begin position="358"/>
        <end position="376"/>
    </location>
</feature>
<evidence type="ECO:0000256" key="2">
    <source>
        <dbReference type="ARBA" id="ARBA00010663"/>
    </source>
</evidence>
<evidence type="ECO:0000256" key="11">
    <source>
        <dbReference type="SAM" id="Phobius"/>
    </source>
</evidence>
<comment type="similarity">
    <text evidence="2 10">Belongs to the G-protein coupled receptor 1 family.</text>
</comment>
<evidence type="ECO:0000256" key="1">
    <source>
        <dbReference type="ARBA" id="ARBA00004651"/>
    </source>
</evidence>
<dbReference type="PANTHER" id="PTHR24228">
    <property type="entry name" value="B2 BRADYKININ RECEPTOR/ANGIOTENSIN II RECEPTOR"/>
    <property type="match status" value="1"/>
</dbReference>
<feature type="transmembrane region" description="Helical" evidence="11">
    <location>
        <begin position="388"/>
        <end position="411"/>
    </location>
</feature>
<feature type="transmembrane region" description="Helical" evidence="11">
    <location>
        <begin position="195"/>
        <end position="217"/>
    </location>
</feature>
<evidence type="ECO:0000313" key="13">
    <source>
        <dbReference type="EMBL" id="CAD7573427.1"/>
    </source>
</evidence>
<feature type="transmembrane region" description="Helical" evidence="11">
    <location>
        <begin position="325"/>
        <end position="346"/>
    </location>
</feature>
<reference evidence="13" key="1">
    <citation type="submission" date="2020-11" db="EMBL/GenBank/DDBJ databases">
        <authorList>
            <person name="Tran Van P."/>
        </authorList>
    </citation>
    <scope>NUCLEOTIDE SEQUENCE</scope>
</reference>
<dbReference type="Gene3D" id="1.20.1070.10">
    <property type="entry name" value="Rhodopsin 7-helix transmembrane proteins"/>
    <property type="match status" value="1"/>
</dbReference>
<protein>
    <submittedName>
        <fullName evidence="13">(California timema) hypothetical protein</fullName>
    </submittedName>
</protein>
<evidence type="ECO:0000256" key="9">
    <source>
        <dbReference type="ARBA" id="ARBA00023224"/>
    </source>
</evidence>
<keyword evidence="7 11" id="KW-0472">Membrane</keyword>
<evidence type="ECO:0000256" key="3">
    <source>
        <dbReference type="ARBA" id="ARBA00022475"/>
    </source>
</evidence>
<gene>
    <name evidence="13" type="ORF">TCMB3V08_LOCUS6065</name>
</gene>
<evidence type="ECO:0000256" key="10">
    <source>
        <dbReference type="RuleBase" id="RU000688"/>
    </source>
</evidence>
<dbReference type="PROSITE" id="PS00237">
    <property type="entry name" value="G_PROTEIN_RECEP_F1_1"/>
    <property type="match status" value="1"/>
</dbReference>
<keyword evidence="4 10" id="KW-0812">Transmembrane</keyword>
<dbReference type="GO" id="GO:0004930">
    <property type="term" value="F:G protein-coupled receptor activity"/>
    <property type="evidence" value="ECO:0007669"/>
    <property type="project" value="UniProtKB-KW"/>
</dbReference>
<sequence length="451" mass="50947">MRASTNKTQDDTELPKDASVVVQGMGPNVSLQGGRITDDIEAIYRVYRSMWDLLKRRTRDTKTMKQVQVQQVEYRGGEPTISWRESGKPFEKATPSLDRDSNLDLRVLGSLAQQESSALANYAIEAEESFFLTLTPGPSALTHHCNRRHERLYSPQIVKYVNPSFIWPQKLDLESWQIFFSVDDLGGLGVRNATAAFIINLSVSDLMFCCFNLPLAASMFWQRAWRHGELLCQLFPLLRYGLVAVSLFTVLAITINRYVMIGHPRMYPKLYRKKYLGLMVACTWMFGFGALIATWVGVWGRFGLDRCIGSCSILPDDLGRSPKEFLFVVAFLIPCLAIVVCYARIFYIVRKTALKSRVTTRMIFASFVVCYLPITLTKTFHSTIDNQALNVAGYLLIYLSTCINPIIYVVMSSEYRQAYKNLLVCKGYGAEMNPQQNAQGGVQGRGGSQRA</sequence>
<evidence type="ECO:0000256" key="6">
    <source>
        <dbReference type="ARBA" id="ARBA00023040"/>
    </source>
</evidence>
<dbReference type="InterPro" id="IPR000276">
    <property type="entry name" value="GPCR_Rhodpsn"/>
</dbReference>
<dbReference type="InterPro" id="IPR017452">
    <property type="entry name" value="GPCR_Rhodpsn_7TM"/>
</dbReference>
<evidence type="ECO:0000256" key="4">
    <source>
        <dbReference type="ARBA" id="ARBA00022692"/>
    </source>
</evidence>
<keyword evidence="9 10" id="KW-0807">Transducer</keyword>
<dbReference type="AlphaFoldDB" id="A0A7R9P7Y1"/>
<keyword evidence="5 11" id="KW-1133">Transmembrane helix</keyword>
<dbReference type="GO" id="GO:0005886">
    <property type="term" value="C:plasma membrane"/>
    <property type="evidence" value="ECO:0007669"/>
    <property type="project" value="UniProtKB-SubCell"/>
</dbReference>
<keyword evidence="6 10" id="KW-0297">G-protein coupled receptor</keyword>
<organism evidence="13">
    <name type="scientific">Timema californicum</name>
    <name type="common">California timema</name>
    <name type="synonym">Walking stick</name>
    <dbReference type="NCBI Taxonomy" id="61474"/>
    <lineage>
        <taxon>Eukaryota</taxon>
        <taxon>Metazoa</taxon>
        <taxon>Ecdysozoa</taxon>
        <taxon>Arthropoda</taxon>
        <taxon>Hexapoda</taxon>
        <taxon>Insecta</taxon>
        <taxon>Pterygota</taxon>
        <taxon>Neoptera</taxon>
        <taxon>Polyneoptera</taxon>
        <taxon>Phasmatodea</taxon>
        <taxon>Timematodea</taxon>
        <taxon>Timematoidea</taxon>
        <taxon>Timematidae</taxon>
        <taxon>Timema</taxon>
    </lineage>
</organism>
<proteinExistence type="inferred from homology"/>
<dbReference type="EMBL" id="OE181605">
    <property type="protein sequence ID" value="CAD7573427.1"/>
    <property type="molecule type" value="Genomic_DNA"/>
</dbReference>
<dbReference type="PROSITE" id="PS50262">
    <property type="entry name" value="G_PROTEIN_RECEP_F1_2"/>
    <property type="match status" value="1"/>
</dbReference>
<keyword evidence="3" id="KW-1003">Cell membrane</keyword>